<dbReference type="InterPro" id="IPR051258">
    <property type="entry name" value="Diverse_Substrate_Transporter"/>
</dbReference>
<dbReference type="GeneID" id="97987229"/>
<feature type="transmembrane region" description="Helical" evidence="7">
    <location>
        <begin position="25"/>
        <end position="44"/>
    </location>
</feature>
<evidence type="ECO:0000256" key="1">
    <source>
        <dbReference type="ARBA" id="ARBA00004651"/>
    </source>
</evidence>
<dbReference type="Pfam" id="PF00892">
    <property type="entry name" value="EamA"/>
    <property type="match status" value="2"/>
</dbReference>
<dbReference type="Gene3D" id="1.10.3730.20">
    <property type="match status" value="1"/>
</dbReference>
<dbReference type="PANTHER" id="PTHR42920:SF5">
    <property type="entry name" value="EAMA DOMAIN-CONTAINING PROTEIN"/>
    <property type="match status" value="1"/>
</dbReference>
<keyword evidence="6 7" id="KW-0472">Membrane</keyword>
<evidence type="ECO:0000256" key="7">
    <source>
        <dbReference type="SAM" id="Phobius"/>
    </source>
</evidence>
<dbReference type="PANTHER" id="PTHR42920">
    <property type="entry name" value="OS03G0707200 PROTEIN-RELATED"/>
    <property type="match status" value="1"/>
</dbReference>
<evidence type="ECO:0000256" key="3">
    <source>
        <dbReference type="ARBA" id="ARBA00022475"/>
    </source>
</evidence>
<feature type="transmembrane region" description="Helical" evidence="7">
    <location>
        <begin position="126"/>
        <end position="144"/>
    </location>
</feature>
<dbReference type="Proteomes" id="UP000260812">
    <property type="component" value="Unassembled WGS sequence"/>
</dbReference>
<evidence type="ECO:0000259" key="8">
    <source>
        <dbReference type="Pfam" id="PF00892"/>
    </source>
</evidence>
<feature type="transmembrane region" description="Helical" evidence="7">
    <location>
        <begin position="231"/>
        <end position="255"/>
    </location>
</feature>
<dbReference type="EMBL" id="QVLV01000006">
    <property type="protein sequence ID" value="RGE60902.1"/>
    <property type="molecule type" value="Genomic_DNA"/>
</dbReference>
<evidence type="ECO:0000256" key="2">
    <source>
        <dbReference type="ARBA" id="ARBA00007362"/>
    </source>
</evidence>
<evidence type="ECO:0000256" key="4">
    <source>
        <dbReference type="ARBA" id="ARBA00022692"/>
    </source>
</evidence>
<keyword evidence="3" id="KW-1003">Cell membrane</keyword>
<keyword evidence="4 7" id="KW-0812">Transmembrane</keyword>
<evidence type="ECO:0000256" key="6">
    <source>
        <dbReference type="ARBA" id="ARBA00023136"/>
    </source>
</evidence>
<comment type="subcellular location">
    <subcellularLocation>
        <location evidence="1">Cell membrane</location>
        <topology evidence="1">Multi-pass membrane protein</topology>
    </subcellularLocation>
</comment>
<comment type="caution">
    <text evidence="9">The sequence shown here is derived from an EMBL/GenBank/DDBJ whole genome shotgun (WGS) entry which is preliminary data.</text>
</comment>
<evidence type="ECO:0000313" key="10">
    <source>
        <dbReference type="Proteomes" id="UP000260812"/>
    </source>
</evidence>
<dbReference type="AlphaFoldDB" id="A0A3E3I5H4"/>
<comment type="similarity">
    <text evidence="2">Belongs to the EamA transporter family.</text>
</comment>
<feature type="transmembrane region" description="Helical" evidence="7">
    <location>
        <begin position="205"/>
        <end position="225"/>
    </location>
</feature>
<protein>
    <submittedName>
        <fullName evidence="9">DMT family transporter</fullName>
    </submittedName>
</protein>
<feature type="domain" description="EamA" evidence="8">
    <location>
        <begin position="176"/>
        <end position="309"/>
    </location>
</feature>
<keyword evidence="10" id="KW-1185">Reference proteome</keyword>
<proteinExistence type="inferred from homology"/>
<accession>A0A3E3I5H4</accession>
<evidence type="ECO:0000313" key="9">
    <source>
        <dbReference type="EMBL" id="RGE60902.1"/>
    </source>
</evidence>
<feature type="transmembrane region" description="Helical" evidence="7">
    <location>
        <begin position="95"/>
        <end position="114"/>
    </location>
</feature>
<feature type="transmembrane region" description="Helical" evidence="7">
    <location>
        <begin position="179"/>
        <end position="198"/>
    </location>
</feature>
<feature type="transmembrane region" description="Helical" evidence="7">
    <location>
        <begin position="56"/>
        <end position="74"/>
    </location>
</feature>
<evidence type="ECO:0000256" key="5">
    <source>
        <dbReference type="ARBA" id="ARBA00022989"/>
    </source>
</evidence>
<sequence length="326" mass="34930">MNQNGESSRGGQIGHGRDHSYRSSLLLFLAASIWGVAFVAQSVGMDYMGPFTFNGARSLIGGTVLLPLIAFREQKQKKAETRKETAEERKQRRKITLIGGVCCGLAICTASMFQQIGIQYTTVGKAGFITTLYIIIVPIMGLFFGKKVRRIVWAGAAIAAAGMYLLCVNETLSLNRGDVLVFICAVIFSIHILVIDYFSPKTDGVKLSCIQFFVAGIICTIGAFLFEEPTWSGLVSGAVPVLYAGVMSCGVAYTLQIIGQKHLDPTVASLILSLESVVSVLAGWVILGETLNLKEIFGCVLVFAAVILVQLPEKAGEAALMSGADS</sequence>
<dbReference type="RefSeq" id="WP_117544450.1">
    <property type="nucleotide sequence ID" value="NZ_QVLV01000006.1"/>
</dbReference>
<dbReference type="SUPFAM" id="SSF103481">
    <property type="entry name" value="Multidrug resistance efflux transporter EmrE"/>
    <property type="match status" value="2"/>
</dbReference>
<dbReference type="InterPro" id="IPR000620">
    <property type="entry name" value="EamA_dom"/>
</dbReference>
<dbReference type="GO" id="GO:0005886">
    <property type="term" value="C:plasma membrane"/>
    <property type="evidence" value="ECO:0007669"/>
    <property type="project" value="UniProtKB-SubCell"/>
</dbReference>
<keyword evidence="5 7" id="KW-1133">Transmembrane helix</keyword>
<feature type="domain" description="EamA" evidence="8">
    <location>
        <begin position="25"/>
        <end position="166"/>
    </location>
</feature>
<organism evidence="9 10">
    <name type="scientific">Eisenbergiella massiliensis</name>
    <dbReference type="NCBI Taxonomy" id="1720294"/>
    <lineage>
        <taxon>Bacteria</taxon>
        <taxon>Bacillati</taxon>
        <taxon>Bacillota</taxon>
        <taxon>Clostridia</taxon>
        <taxon>Lachnospirales</taxon>
        <taxon>Lachnospiraceae</taxon>
        <taxon>Eisenbergiella</taxon>
    </lineage>
</organism>
<feature type="transmembrane region" description="Helical" evidence="7">
    <location>
        <begin position="267"/>
        <end position="287"/>
    </location>
</feature>
<dbReference type="InterPro" id="IPR037185">
    <property type="entry name" value="EmrE-like"/>
</dbReference>
<name>A0A3E3I5H4_9FIRM</name>
<gene>
    <name evidence="9" type="ORF">DXC51_10145</name>
</gene>
<feature type="transmembrane region" description="Helical" evidence="7">
    <location>
        <begin position="151"/>
        <end position="167"/>
    </location>
</feature>
<reference evidence="9" key="1">
    <citation type="submission" date="2018-08" db="EMBL/GenBank/DDBJ databases">
        <title>A genome reference for cultivated species of the human gut microbiota.</title>
        <authorList>
            <person name="Zou Y."/>
            <person name="Xue W."/>
            <person name="Luo G."/>
        </authorList>
    </citation>
    <scope>NUCLEOTIDE SEQUENCE [LARGE SCALE GENOMIC DNA]</scope>
    <source>
        <strain evidence="9">TF05-5AC</strain>
    </source>
</reference>